<dbReference type="CDD" id="cd06093">
    <property type="entry name" value="PX_domain"/>
    <property type="match status" value="1"/>
</dbReference>
<dbReference type="InterPro" id="IPR036871">
    <property type="entry name" value="PX_dom_sf"/>
</dbReference>
<dbReference type="Pfam" id="PF00787">
    <property type="entry name" value="PX"/>
    <property type="match status" value="1"/>
</dbReference>
<feature type="region of interest" description="Disordered" evidence="1">
    <location>
        <begin position="32"/>
        <end position="54"/>
    </location>
</feature>
<organism evidence="3 4">
    <name type="scientific">Reticulomyxa filosa</name>
    <dbReference type="NCBI Taxonomy" id="46433"/>
    <lineage>
        <taxon>Eukaryota</taxon>
        <taxon>Sar</taxon>
        <taxon>Rhizaria</taxon>
        <taxon>Retaria</taxon>
        <taxon>Foraminifera</taxon>
        <taxon>Monothalamids</taxon>
        <taxon>Reticulomyxidae</taxon>
        <taxon>Reticulomyxa</taxon>
    </lineage>
</organism>
<comment type="caution">
    <text evidence="3">The sequence shown here is derived from an EMBL/GenBank/DDBJ whole genome shotgun (WGS) entry which is preliminary data.</text>
</comment>
<dbReference type="SUPFAM" id="SSF64268">
    <property type="entry name" value="PX domain"/>
    <property type="match status" value="1"/>
</dbReference>
<keyword evidence="4" id="KW-1185">Reference proteome</keyword>
<reference evidence="3 4" key="1">
    <citation type="journal article" date="2013" name="Curr. Biol.">
        <title>The Genome of the Foraminiferan Reticulomyxa filosa.</title>
        <authorList>
            <person name="Glockner G."/>
            <person name="Hulsmann N."/>
            <person name="Schleicher M."/>
            <person name="Noegel A.A."/>
            <person name="Eichinger L."/>
            <person name="Gallinger C."/>
            <person name="Pawlowski J."/>
            <person name="Sierra R."/>
            <person name="Euteneuer U."/>
            <person name="Pillet L."/>
            <person name="Moustafa A."/>
            <person name="Platzer M."/>
            <person name="Groth M."/>
            <person name="Szafranski K."/>
            <person name="Schliwa M."/>
        </authorList>
    </citation>
    <scope>NUCLEOTIDE SEQUENCE [LARGE SCALE GENOMIC DNA]</scope>
</reference>
<dbReference type="PROSITE" id="PS50195">
    <property type="entry name" value="PX"/>
    <property type="match status" value="1"/>
</dbReference>
<dbReference type="InterPro" id="IPR001683">
    <property type="entry name" value="PX_dom"/>
</dbReference>
<dbReference type="GO" id="GO:0005768">
    <property type="term" value="C:endosome"/>
    <property type="evidence" value="ECO:0007669"/>
    <property type="project" value="TreeGrafter"/>
</dbReference>
<sequence length="216" mass="25180">MAESSEKTESGIMCLFRLYLDFFFRKGGEGRGEEEVGKKSVSQKQQQQQKKGARKFPTIMRAELAGGYFNKFVVFVIETPKGETILRRYTDFEWLRSWLVALYPGAFIPPIPPKLPVTMWPAGYLLSRKKELQQFLQRIQIIRYLESEEIVKFFLQSHDHIQSPNKEADLTNNSASFEKARKSWDSNHKKPSFNAQFENLCQKFPGGERREKKGEE</sequence>
<protein>
    <recommendedName>
        <fullName evidence="2">PX domain-containing protein</fullName>
    </recommendedName>
</protein>
<accession>X6N638</accession>
<dbReference type="OrthoDB" id="5227681at2759"/>
<evidence type="ECO:0000313" key="4">
    <source>
        <dbReference type="Proteomes" id="UP000023152"/>
    </source>
</evidence>
<dbReference type="EMBL" id="ASPP01011834">
    <property type="protein sequence ID" value="ETO21229.1"/>
    <property type="molecule type" value="Genomic_DNA"/>
</dbReference>
<dbReference type="PANTHER" id="PTHR10555:SF170">
    <property type="entry name" value="FI18122P1"/>
    <property type="match status" value="1"/>
</dbReference>
<feature type="domain" description="PX" evidence="2">
    <location>
        <begin position="53"/>
        <end position="161"/>
    </location>
</feature>
<feature type="compositionally biased region" description="Basic and acidic residues" evidence="1">
    <location>
        <begin position="206"/>
        <end position="216"/>
    </location>
</feature>
<feature type="compositionally biased region" description="Low complexity" evidence="1">
    <location>
        <begin position="39"/>
        <end position="50"/>
    </location>
</feature>
<evidence type="ECO:0000259" key="2">
    <source>
        <dbReference type="PROSITE" id="PS50195"/>
    </source>
</evidence>
<dbReference type="Proteomes" id="UP000023152">
    <property type="component" value="Unassembled WGS sequence"/>
</dbReference>
<dbReference type="PANTHER" id="PTHR10555">
    <property type="entry name" value="SORTING NEXIN"/>
    <property type="match status" value="1"/>
</dbReference>
<name>X6N638_RETFI</name>
<proteinExistence type="predicted"/>
<dbReference type="GO" id="GO:0035091">
    <property type="term" value="F:phosphatidylinositol binding"/>
    <property type="evidence" value="ECO:0007669"/>
    <property type="project" value="InterPro"/>
</dbReference>
<evidence type="ECO:0000313" key="3">
    <source>
        <dbReference type="EMBL" id="ETO21229.1"/>
    </source>
</evidence>
<dbReference type="AlphaFoldDB" id="X6N638"/>
<evidence type="ECO:0000256" key="1">
    <source>
        <dbReference type="SAM" id="MobiDB-lite"/>
    </source>
</evidence>
<feature type="region of interest" description="Disordered" evidence="1">
    <location>
        <begin position="179"/>
        <end position="216"/>
    </location>
</feature>
<feature type="compositionally biased region" description="Basic and acidic residues" evidence="1">
    <location>
        <begin position="179"/>
        <end position="188"/>
    </location>
</feature>
<gene>
    <name evidence="3" type="ORF">RFI_15975</name>
</gene>
<dbReference type="SMART" id="SM00312">
    <property type="entry name" value="PX"/>
    <property type="match status" value="1"/>
</dbReference>
<dbReference type="Gene3D" id="3.30.1520.10">
    <property type="entry name" value="Phox-like domain"/>
    <property type="match status" value="1"/>
</dbReference>